<dbReference type="InterPro" id="IPR000838">
    <property type="entry name" value="RNA_pol_sigma70_ECF_CS"/>
</dbReference>
<feature type="domain" description="RNA polymerase sigma factor 70 region 4 type 2" evidence="8">
    <location>
        <begin position="127"/>
        <end position="177"/>
    </location>
</feature>
<dbReference type="NCBIfam" id="TIGR02937">
    <property type="entry name" value="sigma70-ECF"/>
    <property type="match status" value="1"/>
</dbReference>
<evidence type="ECO:0000256" key="5">
    <source>
        <dbReference type="ARBA" id="ARBA00023163"/>
    </source>
</evidence>
<dbReference type="OrthoDB" id="9780326at2"/>
<dbReference type="GO" id="GO:0016987">
    <property type="term" value="F:sigma factor activity"/>
    <property type="evidence" value="ECO:0007669"/>
    <property type="project" value="UniProtKB-KW"/>
</dbReference>
<dbReference type="InterPro" id="IPR013325">
    <property type="entry name" value="RNA_pol_sigma_r2"/>
</dbReference>
<keyword evidence="2 6" id="KW-0805">Transcription regulation</keyword>
<gene>
    <name evidence="9" type="ORF">MAIT1_02959</name>
</gene>
<dbReference type="Pfam" id="PF08281">
    <property type="entry name" value="Sigma70_r4_2"/>
    <property type="match status" value="1"/>
</dbReference>
<dbReference type="InterPro" id="IPR036388">
    <property type="entry name" value="WH-like_DNA-bd_sf"/>
</dbReference>
<evidence type="ECO:0000313" key="9">
    <source>
        <dbReference type="EMBL" id="OSM04861.1"/>
    </source>
</evidence>
<dbReference type="GO" id="GO:0006352">
    <property type="term" value="P:DNA-templated transcription initiation"/>
    <property type="evidence" value="ECO:0007669"/>
    <property type="project" value="InterPro"/>
</dbReference>
<dbReference type="PANTHER" id="PTHR43133">
    <property type="entry name" value="RNA POLYMERASE ECF-TYPE SIGMA FACTO"/>
    <property type="match status" value="1"/>
</dbReference>
<dbReference type="AlphaFoldDB" id="A0A1Y2K5A6"/>
<keyword evidence="10" id="KW-1185">Reference proteome</keyword>
<dbReference type="Pfam" id="PF04542">
    <property type="entry name" value="Sigma70_r2"/>
    <property type="match status" value="1"/>
</dbReference>
<evidence type="ECO:0000256" key="6">
    <source>
        <dbReference type="RuleBase" id="RU000716"/>
    </source>
</evidence>
<feature type="domain" description="RNA polymerase sigma-70 region 2" evidence="7">
    <location>
        <begin position="23"/>
        <end position="90"/>
    </location>
</feature>
<dbReference type="GO" id="GO:0003677">
    <property type="term" value="F:DNA binding"/>
    <property type="evidence" value="ECO:0007669"/>
    <property type="project" value="UniProtKB-KW"/>
</dbReference>
<dbReference type="FunFam" id="1.10.1740.10:FF:000001">
    <property type="entry name" value="RNA polymerase sigma factor"/>
    <property type="match status" value="1"/>
</dbReference>
<comment type="similarity">
    <text evidence="1 6">Belongs to the sigma-70 factor family. ECF subfamily.</text>
</comment>
<proteinExistence type="inferred from homology"/>
<evidence type="ECO:0000256" key="3">
    <source>
        <dbReference type="ARBA" id="ARBA00023082"/>
    </source>
</evidence>
<accession>A0A1Y2K5A6</accession>
<evidence type="ECO:0000313" key="10">
    <source>
        <dbReference type="Proteomes" id="UP000194003"/>
    </source>
</evidence>
<dbReference type="InterPro" id="IPR013249">
    <property type="entry name" value="RNA_pol_sigma70_r4_t2"/>
</dbReference>
<evidence type="ECO:0000256" key="4">
    <source>
        <dbReference type="ARBA" id="ARBA00023125"/>
    </source>
</evidence>
<keyword evidence="5 6" id="KW-0804">Transcription</keyword>
<dbReference type="SUPFAM" id="SSF88946">
    <property type="entry name" value="Sigma2 domain of RNA polymerase sigma factors"/>
    <property type="match status" value="1"/>
</dbReference>
<dbReference type="PANTHER" id="PTHR43133:SF53">
    <property type="entry name" value="ECF RNA POLYMERASE SIGMA-E FACTOR"/>
    <property type="match status" value="1"/>
</dbReference>
<evidence type="ECO:0000256" key="1">
    <source>
        <dbReference type="ARBA" id="ARBA00010641"/>
    </source>
</evidence>
<reference evidence="9 10" key="1">
    <citation type="journal article" date="2016" name="BMC Genomics">
        <title>Combined genomic and structural analyses of a cultured magnetotactic bacterium reveals its niche adaptation to a dynamic environment.</title>
        <authorList>
            <person name="Araujo A.C."/>
            <person name="Morillo V."/>
            <person name="Cypriano J."/>
            <person name="Teixeira L.C."/>
            <person name="Leao P."/>
            <person name="Lyra S."/>
            <person name="Almeida L.G."/>
            <person name="Bazylinski D.A."/>
            <person name="Vasconcellos A.T."/>
            <person name="Abreu F."/>
            <person name="Lins U."/>
        </authorList>
    </citation>
    <scope>NUCLEOTIDE SEQUENCE [LARGE SCALE GENOMIC DNA]</scope>
    <source>
        <strain evidence="9 10">IT-1</strain>
    </source>
</reference>
<evidence type="ECO:0000256" key="2">
    <source>
        <dbReference type="ARBA" id="ARBA00023015"/>
    </source>
</evidence>
<dbReference type="CDD" id="cd06171">
    <property type="entry name" value="Sigma70_r4"/>
    <property type="match status" value="1"/>
</dbReference>
<dbReference type="Gene3D" id="1.10.1740.10">
    <property type="match status" value="1"/>
</dbReference>
<dbReference type="InterPro" id="IPR039425">
    <property type="entry name" value="RNA_pol_sigma-70-like"/>
</dbReference>
<dbReference type="InterPro" id="IPR013324">
    <property type="entry name" value="RNA_pol_sigma_r3/r4-like"/>
</dbReference>
<dbReference type="InterPro" id="IPR007627">
    <property type="entry name" value="RNA_pol_sigma70_r2"/>
</dbReference>
<name>A0A1Y2K5A6_9PROT</name>
<dbReference type="SUPFAM" id="SSF88659">
    <property type="entry name" value="Sigma3 and sigma4 domains of RNA polymerase sigma factors"/>
    <property type="match status" value="1"/>
</dbReference>
<sequence>MSEADRLLVEQAKQGDNRAYEVLVRKYQGRIASVISRTVSDPAKVQDLTQEAFLKAYRALHSFRGDAAFYTWLYRIAVNTAKNHLMSLDRGIPMSDVDVDDADRLAPQLRDSDTPERQVLRGELMDNLKRAIDELAPTMRLAIQLRDLEGKTYEEIAEAMDCPIGTVRSRIFRGRQEIMSRLKGYMDSGAPMPDEP</sequence>
<dbReference type="NCBIfam" id="TIGR02939">
    <property type="entry name" value="RpoE_Sigma70"/>
    <property type="match status" value="1"/>
</dbReference>
<dbReference type="InterPro" id="IPR014284">
    <property type="entry name" value="RNA_pol_sigma-70_dom"/>
</dbReference>
<evidence type="ECO:0000259" key="8">
    <source>
        <dbReference type="Pfam" id="PF08281"/>
    </source>
</evidence>
<organism evidence="9 10">
    <name type="scientific">Magnetofaba australis IT-1</name>
    <dbReference type="NCBI Taxonomy" id="1434232"/>
    <lineage>
        <taxon>Bacteria</taxon>
        <taxon>Pseudomonadati</taxon>
        <taxon>Pseudomonadota</taxon>
        <taxon>Magnetococcia</taxon>
        <taxon>Magnetococcales</taxon>
        <taxon>Magnetococcaceae</taxon>
        <taxon>Magnetofaba</taxon>
    </lineage>
</organism>
<dbReference type="Gene3D" id="1.10.10.10">
    <property type="entry name" value="Winged helix-like DNA-binding domain superfamily/Winged helix DNA-binding domain"/>
    <property type="match status" value="1"/>
</dbReference>
<keyword evidence="4 6" id="KW-0238">DNA-binding</keyword>
<dbReference type="InterPro" id="IPR014286">
    <property type="entry name" value="RNA_pol_sigma70_RpoE"/>
</dbReference>
<protein>
    <recommendedName>
        <fullName evidence="6">RNA polymerase sigma factor</fullName>
    </recommendedName>
</protein>
<dbReference type="Proteomes" id="UP000194003">
    <property type="component" value="Unassembled WGS sequence"/>
</dbReference>
<keyword evidence="3 6" id="KW-0731">Sigma factor</keyword>
<comment type="caution">
    <text evidence="9">The sequence shown here is derived from an EMBL/GenBank/DDBJ whole genome shotgun (WGS) entry which is preliminary data.</text>
</comment>
<evidence type="ECO:0000259" key="7">
    <source>
        <dbReference type="Pfam" id="PF04542"/>
    </source>
</evidence>
<dbReference type="RefSeq" id="WP_085441513.1">
    <property type="nucleotide sequence ID" value="NZ_LVJN01000018.1"/>
</dbReference>
<dbReference type="EMBL" id="LVJN01000018">
    <property type="protein sequence ID" value="OSM04861.1"/>
    <property type="molecule type" value="Genomic_DNA"/>
</dbReference>
<dbReference type="PROSITE" id="PS01063">
    <property type="entry name" value="SIGMA70_ECF"/>
    <property type="match status" value="1"/>
</dbReference>
<dbReference type="STRING" id="1434232.MAIT1_02959"/>